<evidence type="ECO:0000313" key="7">
    <source>
        <dbReference type="Proteomes" id="UP001564626"/>
    </source>
</evidence>
<keyword evidence="3" id="KW-0804">Transcription</keyword>
<dbReference type="SUPFAM" id="SSF46785">
    <property type="entry name" value="Winged helix' DNA-binding domain"/>
    <property type="match status" value="1"/>
</dbReference>
<dbReference type="Pfam" id="PF01614">
    <property type="entry name" value="IclR_C"/>
    <property type="match status" value="1"/>
</dbReference>
<dbReference type="InterPro" id="IPR029016">
    <property type="entry name" value="GAF-like_dom_sf"/>
</dbReference>
<dbReference type="PROSITE" id="PS51078">
    <property type="entry name" value="ICLR_ED"/>
    <property type="match status" value="1"/>
</dbReference>
<dbReference type="Gene3D" id="1.10.10.10">
    <property type="entry name" value="Winged helix-like DNA-binding domain superfamily/Winged helix DNA-binding domain"/>
    <property type="match status" value="1"/>
</dbReference>
<dbReference type="SMART" id="SM00346">
    <property type="entry name" value="HTH_ICLR"/>
    <property type="match status" value="1"/>
</dbReference>
<comment type="caution">
    <text evidence="6">The sequence shown here is derived from an EMBL/GenBank/DDBJ whole genome shotgun (WGS) entry which is preliminary data.</text>
</comment>
<evidence type="ECO:0000256" key="1">
    <source>
        <dbReference type="ARBA" id="ARBA00023015"/>
    </source>
</evidence>
<dbReference type="PANTHER" id="PTHR30136:SF34">
    <property type="entry name" value="TRANSCRIPTIONAL REGULATOR"/>
    <property type="match status" value="1"/>
</dbReference>
<evidence type="ECO:0000259" key="4">
    <source>
        <dbReference type="PROSITE" id="PS51077"/>
    </source>
</evidence>
<evidence type="ECO:0000313" key="6">
    <source>
        <dbReference type="EMBL" id="MEY8037878.1"/>
    </source>
</evidence>
<dbReference type="Pfam" id="PF09339">
    <property type="entry name" value="HTH_IclR"/>
    <property type="match status" value="1"/>
</dbReference>
<dbReference type="InterPro" id="IPR036390">
    <property type="entry name" value="WH_DNA-bd_sf"/>
</dbReference>
<dbReference type="InterPro" id="IPR036388">
    <property type="entry name" value="WH-like_DNA-bd_sf"/>
</dbReference>
<proteinExistence type="predicted"/>
<keyword evidence="2" id="KW-0238">DNA-binding</keyword>
<gene>
    <name evidence="6" type="ORF">AB8O55_00555</name>
</gene>
<dbReference type="InterPro" id="IPR014757">
    <property type="entry name" value="Tscrpt_reg_IclR_C"/>
</dbReference>
<organism evidence="6 7">
    <name type="scientific">Saccharopolyspora cebuensis</name>
    <dbReference type="NCBI Taxonomy" id="418759"/>
    <lineage>
        <taxon>Bacteria</taxon>
        <taxon>Bacillati</taxon>
        <taxon>Actinomycetota</taxon>
        <taxon>Actinomycetes</taxon>
        <taxon>Pseudonocardiales</taxon>
        <taxon>Pseudonocardiaceae</taxon>
        <taxon>Saccharopolyspora</taxon>
    </lineage>
</organism>
<accession>A0ABV4CBI9</accession>
<reference evidence="6 7" key="1">
    <citation type="submission" date="2024-08" db="EMBL/GenBank/DDBJ databases">
        <title>Genome mining of Saccharopolyspora cebuensis PGLac3 from Nigerian medicinal plant.</title>
        <authorList>
            <person name="Ezeobiora C.E."/>
            <person name="Igbokwe N.H."/>
            <person name="Amin D.H."/>
            <person name="Mendie U.E."/>
        </authorList>
    </citation>
    <scope>NUCLEOTIDE SEQUENCE [LARGE SCALE GENOMIC DNA]</scope>
    <source>
        <strain evidence="6 7">PGLac3</strain>
    </source>
</reference>
<keyword evidence="1" id="KW-0805">Transcription regulation</keyword>
<evidence type="ECO:0000256" key="3">
    <source>
        <dbReference type="ARBA" id="ARBA00023163"/>
    </source>
</evidence>
<dbReference type="RefSeq" id="WP_345366039.1">
    <property type="nucleotide sequence ID" value="NZ_BAABII010000016.1"/>
</dbReference>
<dbReference type="InterPro" id="IPR050707">
    <property type="entry name" value="HTH_MetabolicPath_Reg"/>
</dbReference>
<dbReference type="InterPro" id="IPR005471">
    <property type="entry name" value="Tscrpt_reg_IclR_N"/>
</dbReference>
<dbReference type="Gene3D" id="3.30.450.40">
    <property type="match status" value="1"/>
</dbReference>
<dbReference type="Proteomes" id="UP001564626">
    <property type="component" value="Unassembled WGS sequence"/>
</dbReference>
<dbReference type="PROSITE" id="PS51077">
    <property type="entry name" value="HTH_ICLR"/>
    <property type="match status" value="1"/>
</dbReference>
<keyword evidence="7" id="KW-1185">Reference proteome</keyword>
<dbReference type="InterPro" id="IPR012794">
    <property type="entry name" value="PcaR_PcaU"/>
</dbReference>
<feature type="domain" description="IclR-ED" evidence="5">
    <location>
        <begin position="75"/>
        <end position="259"/>
    </location>
</feature>
<dbReference type="PANTHER" id="PTHR30136">
    <property type="entry name" value="HELIX-TURN-HELIX TRANSCRIPTIONAL REGULATOR, ICLR FAMILY"/>
    <property type="match status" value="1"/>
</dbReference>
<evidence type="ECO:0000259" key="5">
    <source>
        <dbReference type="PROSITE" id="PS51078"/>
    </source>
</evidence>
<evidence type="ECO:0000256" key="2">
    <source>
        <dbReference type="ARBA" id="ARBA00023125"/>
    </source>
</evidence>
<dbReference type="SUPFAM" id="SSF55781">
    <property type="entry name" value="GAF domain-like"/>
    <property type="match status" value="1"/>
</dbReference>
<dbReference type="EMBL" id="JBGEHV010000001">
    <property type="protein sequence ID" value="MEY8037878.1"/>
    <property type="molecule type" value="Genomic_DNA"/>
</dbReference>
<dbReference type="NCBIfam" id="TIGR02431">
    <property type="entry name" value="pcaR_pcaU"/>
    <property type="match status" value="1"/>
</dbReference>
<name>A0ABV4CBI9_9PSEU</name>
<protein>
    <submittedName>
        <fullName evidence="6">IclR family transcriptional regulator</fullName>
    </submittedName>
</protein>
<feature type="domain" description="HTH iclR-type" evidence="4">
    <location>
        <begin position="14"/>
        <end position="74"/>
    </location>
</feature>
<sequence length="270" mass="29055">MNADDAGEATSGHVQSLARGLAVIRAFDEAHPEMTLAEVARATELSRAAARRFLHTLVHLGYVWTDGRVFALTPRVLELGFAYLSSVSLPEIAQPHLEALVAEVHESASVSVLDGTDIVYVARVPTSRIMTVSINIGTRFPAYATSMGRTLLAQLPAGELDERLAGSDLAPLGPNTITAEAALRAELDRIREQGWALVDQELEAGLRSIAAPVRDRSDRVVAAVNISSHASRTTPDEARERLLPPLLDAARRIEADLRVAPNPRSGALPR</sequence>